<evidence type="ECO:0000313" key="2">
    <source>
        <dbReference type="EMBL" id="NHK98610.1"/>
    </source>
</evidence>
<dbReference type="EMBL" id="JAAOCD010000004">
    <property type="protein sequence ID" value="NHK98610.1"/>
    <property type="molecule type" value="Genomic_DNA"/>
</dbReference>
<keyword evidence="1" id="KW-0812">Transmembrane</keyword>
<feature type="transmembrane region" description="Helical" evidence="1">
    <location>
        <begin position="159"/>
        <end position="179"/>
    </location>
</feature>
<evidence type="ECO:0000313" key="3">
    <source>
        <dbReference type="Proteomes" id="UP000802098"/>
    </source>
</evidence>
<feature type="transmembrane region" description="Helical" evidence="1">
    <location>
        <begin position="27"/>
        <end position="45"/>
    </location>
</feature>
<organism evidence="2 3">
    <name type="scientific">Rubrivivax benzoatilyticus</name>
    <dbReference type="NCBI Taxonomy" id="316997"/>
    <lineage>
        <taxon>Bacteria</taxon>
        <taxon>Pseudomonadati</taxon>
        <taxon>Pseudomonadota</taxon>
        <taxon>Betaproteobacteria</taxon>
        <taxon>Burkholderiales</taxon>
        <taxon>Sphaerotilaceae</taxon>
        <taxon>Rubrivivax</taxon>
    </lineage>
</organism>
<reference evidence="2 3" key="1">
    <citation type="submission" date="2020-03" db="EMBL/GenBank/DDBJ databases">
        <title>Rubrivivax benzoatilyticus JA2 (sequenced after 10 years sub-culturing).</title>
        <authorList>
            <person name="Gupta D."/>
            <person name="Chintalapati S."/>
            <person name="Chintalapati V.R."/>
        </authorList>
    </citation>
    <scope>NUCLEOTIDE SEQUENCE [LARGE SCALE GENOMIC DNA]</scope>
    <source>
        <strain evidence="2 3">JA2-Mal</strain>
    </source>
</reference>
<feature type="transmembrane region" description="Helical" evidence="1">
    <location>
        <begin position="185"/>
        <end position="203"/>
    </location>
</feature>
<feature type="transmembrane region" description="Helical" evidence="1">
    <location>
        <begin position="128"/>
        <end position="147"/>
    </location>
</feature>
<dbReference type="Proteomes" id="UP000802098">
    <property type="component" value="Unassembled WGS sequence"/>
</dbReference>
<comment type="caution">
    <text evidence="2">The sequence shown here is derived from an EMBL/GenBank/DDBJ whole genome shotgun (WGS) entry which is preliminary data.</text>
</comment>
<feature type="transmembrane region" description="Helical" evidence="1">
    <location>
        <begin position="215"/>
        <end position="238"/>
    </location>
</feature>
<keyword evidence="1" id="KW-0472">Membrane</keyword>
<name>A0ABX0HZ78_9BURK</name>
<keyword evidence="1" id="KW-1133">Transmembrane helix</keyword>
<evidence type="ECO:0000256" key="1">
    <source>
        <dbReference type="SAM" id="Phobius"/>
    </source>
</evidence>
<gene>
    <name evidence="2" type="ORF">G7087_09510</name>
</gene>
<accession>A0ABX0HZ78</accession>
<dbReference type="Pfam" id="PF12412">
    <property type="entry name" value="DUF3667"/>
    <property type="match status" value="1"/>
</dbReference>
<keyword evidence="3" id="KW-1185">Reference proteome</keyword>
<sequence length="239" mass="26555">MWRTLALLLRRPGELTRQYLRGRRKHYVLPLRLYLTISVLVLLAVRVSTLLDPSTPQPALQVDKGETPKIELSVGGASMQVGIKPGGEGFECRNVPAAVCKRLEQRLGIGPAALANDTSGLKARLTDAVGPMMFVLLPCFAAGLAIAYRNRRLRYTEHLVFALHLHAFWFLMLGVTLLPLGGLQLVAWLAVPVYTWLALRRVYGGRWWTQALRASVLATFYFTTLVTATMFAALWALLA</sequence>
<proteinExistence type="predicted"/>
<dbReference type="InterPro" id="IPR022134">
    <property type="entry name" value="DUF3667"/>
</dbReference>
<protein>
    <submittedName>
        <fullName evidence="2">DUF3667 domain-containing protein</fullName>
    </submittedName>
</protein>